<dbReference type="Pfam" id="PF00651">
    <property type="entry name" value="BTB"/>
    <property type="match status" value="1"/>
</dbReference>
<evidence type="ECO:0000313" key="3">
    <source>
        <dbReference type="Proteomes" id="UP000481861"/>
    </source>
</evidence>
<sequence length="246" mass="27706">MAVPRKCDLGSEFATLIGRRLKSKPILVTVGEGKKKEEFYLHEAHLRSSSDFFQKALSTDWKEGSTGTVELAGSKPQAFEAYVKWLYTGRIHIMEENDRGGRNQNGVMMDTEFTKIMECYALGDFLQDLDFKDAVVDACAEKMASDDVSFIGLGQMIYPRSLAKSPHRKFAVDTALHTWDLKSFSPIHREKDPSEFLLDLLAAVAQSMRTGGQDNKTSKVFFASLTPCEYHEHTLQGKPCYSEKSR</sequence>
<dbReference type="AlphaFoldDB" id="A0A7C8I9J2"/>
<reference evidence="2 3" key="1">
    <citation type="submission" date="2020-01" db="EMBL/GenBank/DDBJ databases">
        <authorList>
            <consortium name="DOE Joint Genome Institute"/>
            <person name="Haridas S."/>
            <person name="Albert R."/>
            <person name="Binder M."/>
            <person name="Bloem J."/>
            <person name="Labutti K."/>
            <person name="Salamov A."/>
            <person name="Andreopoulos B."/>
            <person name="Baker S.E."/>
            <person name="Barry K."/>
            <person name="Bills G."/>
            <person name="Bluhm B.H."/>
            <person name="Cannon C."/>
            <person name="Castanera R."/>
            <person name="Culley D.E."/>
            <person name="Daum C."/>
            <person name="Ezra D."/>
            <person name="Gonzalez J.B."/>
            <person name="Henrissat B."/>
            <person name="Kuo A."/>
            <person name="Liang C."/>
            <person name="Lipzen A."/>
            <person name="Lutzoni F."/>
            <person name="Magnuson J."/>
            <person name="Mondo S."/>
            <person name="Nolan M."/>
            <person name="Ohm R."/>
            <person name="Pangilinan J."/>
            <person name="Park H.-J.H."/>
            <person name="Ramirez L."/>
            <person name="Alfaro M."/>
            <person name="Sun H."/>
            <person name="Tritt A."/>
            <person name="Yoshinaga Y."/>
            <person name="Zwiers L.-H.L."/>
            <person name="Turgeon B.G."/>
            <person name="Goodwin S.B."/>
            <person name="Spatafora J.W."/>
            <person name="Crous P.W."/>
            <person name="Grigoriev I.V."/>
        </authorList>
    </citation>
    <scope>NUCLEOTIDE SEQUENCE [LARGE SCALE GENOMIC DNA]</scope>
    <source>
        <strain evidence="2 3">CBS 611.86</strain>
    </source>
</reference>
<organism evidence="2 3">
    <name type="scientific">Massariosphaeria phaeospora</name>
    <dbReference type="NCBI Taxonomy" id="100035"/>
    <lineage>
        <taxon>Eukaryota</taxon>
        <taxon>Fungi</taxon>
        <taxon>Dikarya</taxon>
        <taxon>Ascomycota</taxon>
        <taxon>Pezizomycotina</taxon>
        <taxon>Dothideomycetes</taxon>
        <taxon>Pleosporomycetidae</taxon>
        <taxon>Pleosporales</taxon>
        <taxon>Pleosporales incertae sedis</taxon>
        <taxon>Massariosphaeria</taxon>
    </lineage>
</organism>
<dbReference type="PANTHER" id="PTHR47843">
    <property type="entry name" value="BTB DOMAIN-CONTAINING PROTEIN-RELATED"/>
    <property type="match status" value="1"/>
</dbReference>
<dbReference type="OrthoDB" id="1022638at2759"/>
<name>A0A7C8I9J2_9PLEO</name>
<dbReference type="SMART" id="SM00225">
    <property type="entry name" value="BTB"/>
    <property type="match status" value="1"/>
</dbReference>
<dbReference type="CDD" id="cd18186">
    <property type="entry name" value="BTB_POZ_ZBTB_KLHL-like"/>
    <property type="match status" value="1"/>
</dbReference>
<feature type="domain" description="BTB" evidence="1">
    <location>
        <begin position="24"/>
        <end position="95"/>
    </location>
</feature>
<dbReference type="Proteomes" id="UP000481861">
    <property type="component" value="Unassembled WGS sequence"/>
</dbReference>
<comment type="caution">
    <text evidence="2">The sequence shown here is derived from an EMBL/GenBank/DDBJ whole genome shotgun (WGS) entry which is preliminary data.</text>
</comment>
<dbReference type="PANTHER" id="PTHR47843:SF2">
    <property type="entry name" value="BTB DOMAIN-CONTAINING PROTEIN"/>
    <property type="match status" value="1"/>
</dbReference>
<dbReference type="EMBL" id="JAADJZ010000006">
    <property type="protein sequence ID" value="KAF2874077.1"/>
    <property type="molecule type" value="Genomic_DNA"/>
</dbReference>
<dbReference type="InterPro" id="IPR000210">
    <property type="entry name" value="BTB/POZ_dom"/>
</dbReference>
<proteinExistence type="predicted"/>
<dbReference type="Gene3D" id="3.30.710.10">
    <property type="entry name" value="Potassium Channel Kv1.1, Chain A"/>
    <property type="match status" value="1"/>
</dbReference>
<evidence type="ECO:0000259" key="1">
    <source>
        <dbReference type="PROSITE" id="PS50097"/>
    </source>
</evidence>
<dbReference type="InterPro" id="IPR011333">
    <property type="entry name" value="SKP1/BTB/POZ_sf"/>
</dbReference>
<dbReference type="PROSITE" id="PS50097">
    <property type="entry name" value="BTB"/>
    <property type="match status" value="1"/>
</dbReference>
<keyword evidence="3" id="KW-1185">Reference proteome</keyword>
<gene>
    <name evidence="2" type="ORF">BDV95DRAFT_487789</name>
</gene>
<accession>A0A7C8I9J2</accession>
<protein>
    <recommendedName>
        <fullName evidence="1">BTB domain-containing protein</fullName>
    </recommendedName>
</protein>
<dbReference type="SUPFAM" id="SSF54695">
    <property type="entry name" value="POZ domain"/>
    <property type="match status" value="1"/>
</dbReference>
<evidence type="ECO:0000313" key="2">
    <source>
        <dbReference type="EMBL" id="KAF2874077.1"/>
    </source>
</evidence>